<gene>
    <name evidence="1" type="ORF">GECvBN5_gp037c</name>
</gene>
<protein>
    <submittedName>
        <fullName evidence="1">Uncharacterized protein</fullName>
    </submittedName>
</protein>
<evidence type="ECO:0000313" key="1">
    <source>
        <dbReference type="EMBL" id="QPI15053.1"/>
    </source>
</evidence>
<accession>A0A7S9XG40</accession>
<organism evidence="1 2">
    <name type="scientific">Salmonella phage GEC_vB_N5</name>
    <dbReference type="NCBI Taxonomy" id="2777378"/>
    <lineage>
        <taxon>Viruses</taxon>
        <taxon>Duplodnaviria</taxon>
        <taxon>Heunggongvirae</taxon>
        <taxon>Uroviricota</taxon>
        <taxon>Caudoviricetes</taxon>
        <taxon>Demerecviridae</taxon>
        <taxon>Markadamsvirinae</taxon>
        <taxon>Tequintavirus</taxon>
        <taxon>Tequintavirus N5</taxon>
    </lineage>
</organism>
<sequence length="182" mass="21551">MLEYRKTKLSVYYKIKSLLEMLTNVSTLTVRLFNMREKVNELLIEEANNFPINRFIKSDGSINRTKIKQLHPDFQQEALNLIFIKKAVAAHGAFFGYERVNYKTMQQQVEIYCPDHDGYYWQTARSHLEGHGCRLCAHKVVQRVTDYGTYTVPACYHKFVIDNNHIVWYNKFSKLRMEINSE</sequence>
<keyword evidence="2" id="KW-1185">Reference proteome</keyword>
<proteinExistence type="predicted"/>
<name>A0A7S9XG40_9CAUD</name>
<reference evidence="1 2" key="1">
    <citation type="submission" date="2020-09" db="EMBL/GenBank/DDBJ databases">
        <authorList>
            <person name="Makalatia K."/>
            <person name="Wagemans J."/>
        </authorList>
    </citation>
    <scope>NUCLEOTIDE SEQUENCE [LARGE SCALE GENOMIC DNA]</scope>
</reference>
<dbReference type="Proteomes" id="UP000594606">
    <property type="component" value="Segment"/>
</dbReference>
<evidence type="ECO:0000313" key="2">
    <source>
        <dbReference type="Proteomes" id="UP000594606"/>
    </source>
</evidence>
<dbReference type="EMBL" id="MW006479">
    <property type="protein sequence ID" value="QPI15053.1"/>
    <property type="molecule type" value="Genomic_DNA"/>
</dbReference>